<sequence length="101" mass="11163">MKVKVVKVPPWERDAPDDNEDIRASKRRFREKLGKQAAADSTKQVAWGQRSGSHGVRRRRRPQVHAWPRQAAPDGVVGRVLCPGCPETAPAPPCPGGARQH</sequence>
<keyword evidence="3" id="KW-1185">Reference proteome</keyword>
<gene>
    <name evidence="2" type="ORF">PCOR1329_LOCUS21328</name>
</gene>
<protein>
    <submittedName>
        <fullName evidence="2">Uncharacterized protein</fullName>
    </submittedName>
</protein>
<evidence type="ECO:0000313" key="3">
    <source>
        <dbReference type="Proteomes" id="UP001189429"/>
    </source>
</evidence>
<dbReference type="EMBL" id="CAUYUJ010007004">
    <property type="protein sequence ID" value="CAK0819302.1"/>
    <property type="molecule type" value="Genomic_DNA"/>
</dbReference>
<accession>A0ABN9RKV7</accession>
<organism evidence="2 3">
    <name type="scientific">Prorocentrum cordatum</name>
    <dbReference type="NCBI Taxonomy" id="2364126"/>
    <lineage>
        <taxon>Eukaryota</taxon>
        <taxon>Sar</taxon>
        <taxon>Alveolata</taxon>
        <taxon>Dinophyceae</taxon>
        <taxon>Prorocentrales</taxon>
        <taxon>Prorocentraceae</taxon>
        <taxon>Prorocentrum</taxon>
    </lineage>
</organism>
<feature type="compositionally biased region" description="Basic and acidic residues" evidence="1">
    <location>
        <begin position="10"/>
        <end position="24"/>
    </location>
</feature>
<reference evidence="2" key="1">
    <citation type="submission" date="2023-10" db="EMBL/GenBank/DDBJ databases">
        <authorList>
            <person name="Chen Y."/>
            <person name="Shah S."/>
            <person name="Dougan E. K."/>
            <person name="Thang M."/>
            <person name="Chan C."/>
        </authorList>
    </citation>
    <scope>NUCLEOTIDE SEQUENCE [LARGE SCALE GENOMIC DNA]</scope>
</reference>
<name>A0ABN9RKV7_9DINO</name>
<proteinExistence type="predicted"/>
<feature type="region of interest" description="Disordered" evidence="1">
    <location>
        <begin position="1"/>
        <end position="72"/>
    </location>
</feature>
<evidence type="ECO:0000256" key="1">
    <source>
        <dbReference type="SAM" id="MobiDB-lite"/>
    </source>
</evidence>
<evidence type="ECO:0000313" key="2">
    <source>
        <dbReference type="EMBL" id="CAK0819302.1"/>
    </source>
</evidence>
<dbReference type="Proteomes" id="UP001189429">
    <property type="component" value="Unassembled WGS sequence"/>
</dbReference>
<comment type="caution">
    <text evidence="2">The sequence shown here is derived from an EMBL/GenBank/DDBJ whole genome shotgun (WGS) entry which is preliminary data.</text>
</comment>